<dbReference type="AlphaFoldDB" id="A0A3S5GY94"/>
<organism evidence="2">
    <name type="scientific">Sorangium cellulosum</name>
    <name type="common">Polyangium cellulosum</name>
    <dbReference type="NCBI Taxonomy" id="56"/>
    <lineage>
        <taxon>Bacteria</taxon>
        <taxon>Pseudomonadati</taxon>
        <taxon>Myxococcota</taxon>
        <taxon>Polyangia</taxon>
        <taxon>Polyangiales</taxon>
        <taxon>Polyangiaceae</taxon>
        <taxon>Sorangium</taxon>
    </lineage>
</organism>
<accession>A0A3S5GY94</accession>
<sequence>MGEIDEIAPGKLIEDKDATKIHTPNPKTGKAENTPHGWARKQIFERTVRRINALATEAVGTRPTPEGTPNVPTLAEVKSIHAINFRINSIDQAIQTTVNTEIANLRAMLPGWTFTAEFGK</sequence>
<feature type="region of interest" description="Disordered" evidence="1">
    <location>
        <begin position="1"/>
        <end position="38"/>
    </location>
</feature>
<protein>
    <submittedName>
        <fullName evidence="2">Uncharacterized protein</fullName>
    </submittedName>
</protein>
<proteinExistence type="predicted"/>
<evidence type="ECO:0000256" key="1">
    <source>
        <dbReference type="SAM" id="MobiDB-lite"/>
    </source>
</evidence>
<reference evidence="2" key="1">
    <citation type="journal article" date="2018" name="J. Ind. Microbiol. Biotechnol.">
        <title>Genome mining reveals uncommon alkylpyrones as type III PKS products from myxobacteria.</title>
        <authorList>
            <person name="Hug J.J."/>
            <person name="Panter F."/>
            <person name="Krug D."/>
            <person name="Muller R."/>
        </authorList>
    </citation>
    <scope>NUCLEOTIDE SEQUENCE</scope>
    <source>
        <strain evidence="2">So ce1128</strain>
    </source>
</reference>
<dbReference type="EMBL" id="MH908920">
    <property type="protein sequence ID" value="AYM54274.1"/>
    <property type="molecule type" value="Genomic_DNA"/>
</dbReference>
<name>A0A3S5GY94_SORCE</name>
<evidence type="ECO:0000313" key="2">
    <source>
        <dbReference type="EMBL" id="AYM54274.1"/>
    </source>
</evidence>